<dbReference type="Proteomes" id="UP000305539">
    <property type="component" value="Unassembled WGS sequence"/>
</dbReference>
<keyword evidence="4" id="KW-1185">Reference proteome</keyword>
<dbReference type="EMBL" id="SWJE01000004">
    <property type="protein sequence ID" value="TKC90120.1"/>
    <property type="molecule type" value="Genomic_DNA"/>
</dbReference>
<feature type="region of interest" description="Disordered" evidence="1">
    <location>
        <begin position="77"/>
        <end position="108"/>
    </location>
</feature>
<dbReference type="InterPro" id="IPR041916">
    <property type="entry name" value="Anti_sigma_zinc_sf"/>
</dbReference>
<protein>
    <submittedName>
        <fullName evidence="3">Anti-sigma factor</fullName>
    </submittedName>
</protein>
<feature type="compositionally biased region" description="Basic and acidic residues" evidence="1">
    <location>
        <begin position="99"/>
        <end position="108"/>
    </location>
</feature>
<evidence type="ECO:0000259" key="2">
    <source>
        <dbReference type="Pfam" id="PF13490"/>
    </source>
</evidence>
<reference evidence="3 4" key="1">
    <citation type="submission" date="2019-04" db="EMBL/GenBank/DDBJ databases">
        <title>Trinickia sp. 7GSK02, isolated from subtropical forest soil.</title>
        <authorList>
            <person name="Gao Z.-H."/>
            <person name="Qiu L.-H."/>
        </authorList>
    </citation>
    <scope>NUCLEOTIDE SEQUENCE [LARGE SCALE GENOMIC DNA]</scope>
    <source>
        <strain evidence="3 4">7GSK02</strain>
    </source>
</reference>
<feature type="domain" description="Putative zinc-finger" evidence="2">
    <location>
        <begin position="3"/>
        <end position="37"/>
    </location>
</feature>
<dbReference type="Gene3D" id="1.10.10.1320">
    <property type="entry name" value="Anti-sigma factor, zinc-finger domain"/>
    <property type="match status" value="1"/>
</dbReference>
<feature type="compositionally biased region" description="Low complexity" evidence="1">
    <location>
        <begin position="78"/>
        <end position="95"/>
    </location>
</feature>
<comment type="caution">
    <text evidence="3">The sequence shown here is derived from an EMBL/GenBank/DDBJ whole genome shotgun (WGS) entry which is preliminary data.</text>
</comment>
<sequence>MDCKEARPLIDANADRELSAPDARRVEAHLAECPECRRESENVRALGDTLRAAGYYRAPESLRTRILAELPPLEEPAQEAAVLPEAPFRPESAAPAEPPRAKGRERKPSAGWRDWFGIRWPSSGPQAAGGGAGAVGWGGALVIALAAAAAGVTFALHRPAGDGMLADELVSSHVRALLSDRDIDVISTDQHTVKPWFNGRIDYSPPVEDLAGSGFPLVGGRLDYVAHRRVAVLIYRYKKHPLDVYVFPESSGSAGRPPETLVSEGYSLSRWHESGMTYWAITDATPDTLVAFKAALQSKLHGPGGAKED</sequence>
<dbReference type="Pfam" id="PF13490">
    <property type="entry name" value="zf-HC2"/>
    <property type="match status" value="1"/>
</dbReference>
<gene>
    <name evidence="3" type="ORF">FAZ69_08190</name>
</gene>
<dbReference type="RefSeq" id="WP_136893450.1">
    <property type="nucleotide sequence ID" value="NZ_SWJE01000004.1"/>
</dbReference>
<dbReference type="InterPro" id="IPR027383">
    <property type="entry name" value="Znf_put"/>
</dbReference>
<evidence type="ECO:0000313" key="4">
    <source>
        <dbReference type="Proteomes" id="UP000305539"/>
    </source>
</evidence>
<evidence type="ECO:0000313" key="3">
    <source>
        <dbReference type="EMBL" id="TKC90120.1"/>
    </source>
</evidence>
<dbReference type="AlphaFoldDB" id="A0A4V5PJ60"/>
<evidence type="ECO:0000256" key="1">
    <source>
        <dbReference type="SAM" id="MobiDB-lite"/>
    </source>
</evidence>
<accession>A0A4V5PJ60</accession>
<dbReference type="OrthoDB" id="191790at2"/>
<organism evidence="3 4">
    <name type="scientific">Trinickia terrae</name>
    <dbReference type="NCBI Taxonomy" id="2571161"/>
    <lineage>
        <taxon>Bacteria</taxon>
        <taxon>Pseudomonadati</taxon>
        <taxon>Pseudomonadota</taxon>
        <taxon>Betaproteobacteria</taxon>
        <taxon>Burkholderiales</taxon>
        <taxon>Burkholderiaceae</taxon>
        <taxon>Trinickia</taxon>
    </lineage>
</organism>
<name>A0A4V5PJ60_9BURK</name>
<proteinExistence type="predicted"/>